<feature type="domain" description="Glycosyl hydrolase family 81 C-terminal" evidence="10">
    <location>
        <begin position="342"/>
        <end position="671"/>
    </location>
</feature>
<dbReference type="GO" id="GO:0071555">
    <property type="term" value="P:cell wall organization"/>
    <property type="evidence" value="ECO:0007669"/>
    <property type="project" value="UniProtKB-KW"/>
</dbReference>
<keyword evidence="12" id="KW-1185">Reference proteome</keyword>
<dbReference type="PANTHER" id="PTHR31983">
    <property type="entry name" value="ENDO-1,3(4)-BETA-GLUCANASE 1"/>
    <property type="match status" value="1"/>
</dbReference>
<dbReference type="PANTHER" id="PTHR31983:SF0">
    <property type="entry name" value="GLUCAN ENDO-1,3-BETA-D-GLUCOSIDASE 2"/>
    <property type="match status" value="1"/>
</dbReference>
<dbReference type="GO" id="GO:0000272">
    <property type="term" value="P:polysaccharide catabolic process"/>
    <property type="evidence" value="ECO:0007669"/>
    <property type="project" value="UniProtKB-KW"/>
</dbReference>
<feature type="chain" id="PRO_5021889659" description="glucan endo-1,3-beta-D-glucosidase" evidence="9">
    <location>
        <begin position="26"/>
        <end position="681"/>
    </location>
</feature>
<dbReference type="RefSeq" id="WP_146805035.1">
    <property type="nucleotide sequence ID" value="NZ_BJUA01000002.1"/>
</dbReference>
<evidence type="ECO:0000256" key="7">
    <source>
        <dbReference type="ARBA" id="ARBA00023316"/>
    </source>
</evidence>
<evidence type="ECO:0000256" key="6">
    <source>
        <dbReference type="ARBA" id="ARBA00023295"/>
    </source>
</evidence>
<dbReference type="GO" id="GO:0042973">
    <property type="term" value="F:glucan endo-1,3-beta-D-glucosidase activity"/>
    <property type="evidence" value="ECO:0007669"/>
    <property type="project" value="UniProtKB-EC"/>
</dbReference>
<feature type="signal peptide" evidence="9">
    <location>
        <begin position="1"/>
        <end position="25"/>
    </location>
</feature>
<keyword evidence="9" id="KW-0732">Signal</keyword>
<evidence type="ECO:0000259" key="10">
    <source>
        <dbReference type="Pfam" id="PF17652"/>
    </source>
</evidence>
<organism evidence="11 12">
    <name type="scientific">Cellulomonas persica</name>
    <dbReference type="NCBI Taxonomy" id="76861"/>
    <lineage>
        <taxon>Bacteria</taxon>
        <taxon>Bacillati</taxon>
        <taxon>Actinomycetota</taxon>
        <taxon>Actinomycetes</taxon>
        <taxon>Micrococcales</taxon>
        <taxon>Cellulomonadaceae</taxon>
        <taxon>Cellulomonas</taxon>
    </lineage>
</organism>
<evidence type="ECO:0000256" key="8">
    <source>
        <dbReference type="ARBA" id="ARBA00023326"/>
    </source>
</evidence>
<evidence type="ECO:0000313" key="11">
    <source>
        <dbReference type="EMBL" id="GEK16733.1"/>
    </source>
</evidence>
<dbReference type="InterPro" id="IPR040720">
    <property type="entry name" value="GH81_C"/>
</dbReference>
<sequence>MTRRAWLVSAVVVLAALVGVAVAYAAAGRDDPSTTPSVAAPVGPHDARVPEPDVAALVAQVPARQVATLPDARVDDAVLPQTNRWYSGLVFGDQPVFAQPLSFQLTASGFTLGLPRPVGTATTVAAPHVPALTVDVGATRAVVSAADPVAVTLALLDDRGEVLGHVALAEGSPVVTFTAARDLTVRTEGGLSATPDGPSTARGEVGGTDWAVQAPSFDAGATAVAAGEVVGWYALPADATSAAERALADAAQHPVQGVDVTYGVDERVARTTLTYRTAGGDGAYVLAPHHRAGDQPERDGCGLGEYASLGGPLELCAGSRLDAFAPTVEPAPVPDVADASSHERQAILTALADDVASTPDFPSDTYFGGKALFRAATLVVLGEQLGATDQVADLRTRTEDALREWTQPDGCGQREARCFVYDPDARSVIGLTPSFGSDELNDHHFHYGYLLAAGGLLAADDPALADDLAPVLDLLATDVAAGTASDDLPQLRTFDPYSGHSWASGSAPFADGNNQESSSEAVNAWNGLGLWAQASGQDDLLAQATWLASTESAAARTYWTAPAPVPGFEHEIVSLVWGGKRDYATWFSPEPSAILGIQLIPMGPAQAALAEGVDPQRIRHAVVEAGADGTAPTFGGYVLAYLALAGDDDAAEAWERLLAIPADAVDDGTSRAALLAFVAAR</sequence>
<dbReference type="EMBL" id="BJUA01000002">
    <property type="protein sequence ID" value="GEK16733.1"/>
    <property type="molecule type" value="Genomic_DNA"/>
</dbReference>
<comment type="similarity">
    <text evidence="2">Belongs to the glycosyl hydrolase 81 family.</text>
</comment>
<evidence type="ECO:0000256" key="2">
    <source>
        <dbReference type="ARBA" id="ARBA00010730"/>
    </source>
</evidence>
<keyword evidence="6" id="KW-0326">Glycosidase</keyword>
<keyword evidence="7" id="KW-0961">Cell wall biogenesis/degradation</keyword>
<evidence type="ECO:0000256" key="4">
    <source>
        <dbReference type="ARBA" id="ARBA00022801"/>
    </source>
</evidence>
<proteinExistence type="inferred from homology"/>
<dbReference type="EC" id="3.2.1.39" evidence="3"/>
<keyword evidence="8" id="KW-0624">Polysaccharide degradation</keyword>
<protein>
    <recommendedName>
        <fullName evidence="3">glucan endo-1,3-beta-D-glucosidase</fullName>
        <ecNumber evidence="3">3.2.1.39</ecNumber>
    </recommendedName>
</protein>
<dbReference type="Pfam" id="PF17652">
    <property type="entry name" value="Glyco_hydro81C"/>
    <property type="match status" value="1"/>
</dbReference>
<keyword evidence="5" id="KW-0119">Carbohydrate metabolism</keyword>
<dbReference type="GO" id="GO:0052861">
    <property type="term" value="F:endo-1,3(4)-beta-glucanase activity"/>
    <property type="evidence" value="ECO:0007669"/>
    <property type="project" value="InterPro"/>
</dbReference>
<evidence type="ECO:0000256" key="9">
    <source>
        <dbReference type="SAM" id="SignalP"/>
    </source>
</evidence>
<evidence type="ECO:0000256" key="3">
    <source>
        <dbReference type="ARBA" id="ARBA00012780"/>
    </source>
</evidence>
<comment type="caution">
    <text evidence="11">The sequence shown here is derived from an EMBL/GenBank/DDBJ whole genome shotgun (WGS) entry which is preliminary data.</text>
</comment>
<keyword evidence="4" id="KW-0378">Hydrolase</keyword>
<dbReference type="InterPro" id="IPR005200">
    <property type="entry name" value="Endo-beta-glucanase"/>
</dbReference>
<dbReference type="AlphaFoldDB" id="A0A510UPZ2"/>
<dbReference type="OrthoDB" id="5480482at2"/>
<dbReference type="Proteomes" id="UP000321386">
    <property type="component" value="Unassembled WGS sequence"/>
</dbReference>
<gene>
    <name evidence="11" type="ORF">CPE01_04660</name>
</gene>
<comment type="catalytic activity">
    <reaction evidence="1">
        <text>Hydrolysis of (1-&gt;3)-beta-D-glucosidic linkages in (1-&gt;3)-beta-D-glucans.</text>
        <dbReference type="EC" id="3.2.1.39"/>
    </reaction>
</comment>
<evidence type="ECO:0000256" key="5">
    <source>
        <dbReference type="ARBA" id="ARBA00023277"/>
    </source>
</evidence>
<accession>A0A510UPZ2</accession>
<dbReference type="PROSITE" id="PS52008">
    <property type="entry name" value="GH81"/>
    <property type="match status" value="1"/>
</dbReference>
<name>A0A510UPZ2_9CELL</name>
<reference evidence="11 12" key="1">
    <citation type="submission" date="2019-07" db="EMBL/GenBank/DDBJ databases">
        <title>Whole genome shotgun sequence of Cellulomonas persica NBRC 101101.</title>
        <authorList>
            <person name="Hosoyama A."/>
            <person name="Uohara A."/>
            <person name="Ohji S."/>
            <person name="Ichikawa N."/>
        </authorList>
    </citation>
    <scope>NUCLEOTIDE SEQUENCE [LARGE SCALE GENOMIC DNA]</scope>
    <source>
        <strain evidence="11 12">NBRC 101101</strain>
    </source>
</reference>
<evidence type="ECO:0000256" key="1">
    <source>
        <dbReference type="ARBA" id="ARBA00000382"/>
    </source>
</evidence>
<evidence type="ECO:0000313" key="12">
    <source>
        <dbReference type="Proteomes" id="UP000321386"/>
    </source>
</evidence>